<organism evidence="6 7">
    <name type="scientific">Linum trigynum</name>
    <dbReference type="NCBI Taxonomy" id="586398"/>
    <lineage>
        <taxon>Eukaryota</taxon>
        <taxon>Viridiplantae</taxon>
        <taxon>Streptophyta</taxon>
        <taxon>Embryophyta</taxon>
        <taxon>Tracheophyta</taxon>
        <taxon>Spermatophyta</taxon>
        <taxon>Magnoliopsida</taxon>
        <taxon>eudicotyledons</taxon>
        <taxon>Gunneridae</taxon>
        <taxon>Pentapetalae</taxon>
        <taxon>rosids</taxon>
        <taxon>fabids</taxon>
        <taxon>Malpighiales</taxon>
        <taxon>Linaceae</taxon>
        <taxon>Linum</taxon>
    </lineage>
</organism>
<comment type="subcellular location">
    <subcellularLocation>
        <location evidence="1">Nucleus</location>
    </subcellularLocation>
</comment>
<keyword evidence="2" id="KW-0805">Transcription regulation</keyword>
<sequence length="528" mass="59181">MAQNESWLEIFSAHNDVNVHPQPTSMGFASKTVSDHHHHHRQGDRSLSSATFQLLNHRVVNSFTAEPSNDSFNVMDARVPTSLSIDETIRLAALRIVGCSDSDRVGIPSLLNVPFDPSISGLSIEDQKNVELAEYLLSSADRVNSRQYDEAISLVDLCDCLSSPKGNAVQRVVHYFARGLRERVEYETGRNYPPSSKRDDDEKSYLGDVLRLPSPSIVLSVQERFPYYQMQQLAAVQVMLESAASARRIHGIDLKIKSGLHWIAFMQALESRPADGPRVEILKVTALCTGAVEPVRATGEWLTGFAKSKGLKFCFKIVRVGDVLDVRGDMFGVDQGREAVMVYSEHAFVAMIGQPDRMETLMRVVRGLNPQLMVVTETEANNNSPQFSARFVDTLFHYGAVFDSVDACMGADDESRTFMEGGMMGRMISNIVAREGEERVIRGVKLDVWRAFFRRFEMVERRLGPVAWQQARLVHETAPNGEFCTVERDGKAMVIGWKGTPLVSVSTWKFFRSARLVNGSKHLRIEFE</sequence>
<evidence type="ECO:0000256" key="4">
    <source>
        <dbReference type="ARBA" id="ARBA00023242"/>
    </source>
</evidence>
<dbReference type="Proteomes" id="UP001497516">
    <property type="component" value="Chromosome 9"/>
</dbReference>
<reference evidence="6 7" key="1">
    <citation type="submission" date="2024-04" db="EMBL/GenBank/DDBJ databases">
        <authorList>
            <person name="Fracassetti M."/>
        </authorList>
    </citation>
    <scope>NUCLEOTIDE SEQUENCE [LARGE SCALE GENOMIC DNA]</scope>
</reference>
<keyword evidence="4" id="KW-0539">Nucleus</keyword>
<name>A0AAV2GRZ3_9ROSI</name>
<dbReference type="Pfam" id="PF03514">
    <property type="entry name" value="GRAS"/>
    <property type="match status" value="1"/>
</dbReference>
<evidence type="ECO:0008006" key="8">
    <source>
        <dbReference type="Google" id="ProtNLM"/>
    </source>
</evidence>
<feature type="region of interest" description="Leucine repeat II (LRII)" evidence="5">
    <location>
        <begin position="297"/>
        <end position="329"/>
    </location>
</feature>
<evidence type="ECO:0000256" key="5">
    <source>
        <dbReference type="PROSITE-ProRule" id="PRU01191"/>
    </source>
</evidence>
<evidence type="ECO:0000256" key="1">
    <source>
        <dbReference type="ARBA" id="ARBA00004123"/>
    </source>
</evidence>
<evidence type="ECO:0000256" key="3">
    <source>
        <dbReference type="ARBA" id="ARBA00023163"/>
    </source>
</evidence>
<keyword evidence="7" id="KW-1185">Reference proteome</keyword>
<feature type="region of interest" description="SAW" evidence="5">
    <location>
        <begin position="433"/>
        <end position="509"/>
    </location>
</feature>
<dbReference type="EMBL" id="OZ034822">
    <property type="protein sequence ID" value="CAL1413097.1"/>
    <property type="molecule type" value="Genomic_DNA"/>
</dbReference>
<accession>A0AAV2GRZ3</accession>
<dbReference type="InterPro" id="IPR005202">
    <property type="entry name" value="TF_GRAS"/>
</dbReference>
<dbReference type="GO" id="GO:0005634">
    <property type="term" value="C:nucleus"/>
    <property type="evidence" value="ECO:0007669"/>
    <property type="project" value="UniProtKB-SubCell"/>
</dbReference>
<evidence type="ECO:0000313" key="7">
    <source>
        <dbReference type="Proteomes" id="UP001497516"/>
    </source>
</evidence>
<evidence type="ECO:0000256" key="2">
    <source>
        <dbReference type="ARBA" id="ARBA00023015"/>
    </source>
</evidence>
<comment type="caution">
    <text evidence="5">Lacks conserved residue(s) required for the propagation of feature annotation.</text>
</comment>
<dbReference type="PROSITE" id="PS50985">
    <property type="entry name" value="GRAS"/>
    <property type="match status" value="1"/>
</dbReference>
<keyword evidence="3" id="KW-0804">Transcription</keyword>
<dbReference type="PANTHER" id="PTHR31636">
    <property type="entry name" value="OSJNBA0084A10.13 PROTEIN-RELATED"/>
    <property type="match status" value="1"/>
</dbReference>
<proteinExistence type="inferred from homology"/>
<feature type="region of interest" description="PFYRE" evidence="5">
    <location>
        <begin position="339"/>
        <end position="430"/>
    </location>
</feature>
<comment type="similarity">
    <text evidence="5">Belongs to the GRAS family.</text>
</comment>
<protein>
    <recommendedName>
        <fullName evidence="8">DELLA protein RGL1</fullName>
    </recommendedName>
</protein>
<gene>
    <name evidence="6" type="ORF">LTRI10_LOCUS52349</name>
</gene>
<evidence type="ECO:0000313" key="6">
    <source>
        <dbReference type="EMBL" id="CAL1413097.1"/>
    </source>
</evidence>
<dbReference type="AlphaFoldDB" id="A0AAV2GRZ3"/>